<dbReference type="RefSeq" id="XP_011774251.1">
    <property type="nucleotide sequence ID" value="XM_011775949.1"/>
</dbReference>
<name>C9ZRD6_TRYB9</name>
<dbReference type="EMBL" id="FN554969">
    <property type="protein sequence ID" value="CBH11966.1"/>
    <property type="molecule type" value="Genomic_DNA"/>
</dbReference>
<dbReference type="Proteomes" id="UP000002316">
    <property type="component" value="Chromosome 6"/>
</dbReference>
<dbReference type="KEGG" id="tbg:TbgDal_VI4440"/>
<sequence>MYMYYPLYYVDLCALVSLYMFLISFSFMQLYDHTSPSFQFFSSEVNNVMAAQGLLKERDLAGTAAFEVALQHIVVRQDRTYHFVQLLIALSFLVLIVEVVLIVVTYAVLPILSIEPEGYVCHILSFASPPCLILPVVCLGLLRTATQRFAIESGSQMVHRLNATVMEPCLGMHFKYLSGKISSDGYCYADRDLLSKPDYTSQT</sequence>
<accession>C9ZRD6</accession>
<proteinExistence type="predicted"/>
<protein>
    <submittedName>
        <fullName evidence="2">Uncharacterized protein</fullName>
    </submittedName>
</protein>
<keyword evidence="1" id="KW-0812">Transmembrane</keyword>
<feature type="transmembrane region" description="Helical" evidence="1">
    <location>
        <begin position="6"/>
        <end position="28"/>
    </location>
</feature>
<feature type="transmembrane region" description="Helical" evidence="1">
    <location>
        <begin position="86"/>
        <end position="111"/>
    </location>
</feature>
<organism evidence="2 3">
    <name type="scientific">Trypanosoma brucei gambiense (strain MHOM/CI/86/DAL972)</name>
    <dbReference type="NCBI Taxonomy" id="679716"/>
    <lineage>
        <taxon>Eukaryota</taxon>
        <taxon>Discoba</taxon>
        <taxon>Euglenozoa</taxon>
        <taxon>Kinetoplastea</taxon>
        <taxon>Metakinetoplastina</taxon>
        <taxon>Trypanosomatida</taxon>
        <taxon>Trypanosomatidae</taxon>
        <taxon>Trypanosoma</taxon>
    </lineage>
</organism>
<evidence type="ECO:0000313" key="3">
    <source>
        <dbReference type="Proteomes" id="UP000002316"/>
    </source>
</evidence>
<keyword evidence="1" id="KW-0472">Membrane</keyword>
<evidence type="ECO:0000313" key="2">
    <source>
        <dbReference type="EMBL" id="CBH11966.1"/>
    </source>
</evidence>
<keyword evidence="1" id="KW-1133">Transmembrane helix</keyword>
<reference evidence="3" key="1">
    <citation type="journal article" date="2010" name="PLoS Negl. Trop. Dis.">
        <title>The genome sequence of Trypanosoma brucei gambiense, causative agent of chronic human african trypanosomiasis.</title>
        <authorList>
            <person name="Jackson A.P."/>
            <person name="Sanders M."/>
            <person name="Berry A."/>
            <person name="McQuillan J."/>
            <person name="Aslett M.A."/>
            <person name="Quail M.A."/>
            <person name="Chukualim B."/>
            <person name="Capewell P."/>
            <person name="MacLeod A."/>
            <person name="Melville S.E."/>
            <person name="Gibson W."/>
            <person name="Barry J.D."/>
            <person name="Berriman M."/>
            <person name="Hertz-Fowler C."/>
        </authorList>
    </citation>
    <scope>NUCLEOTIDE SEQUENCE [LARGE SCALE GENOMIC DNA]</scope>
    <source>
        <strain evidence="3">MHOM/CI/86/DAL972</strain>
    </source>
</reference>
<feature type="transmembrane region" description="Helical" evidence="1">
    <location>
        <begin position="123"/>
        <end position="142"/>
    </location>
</feature>
<dbReference type="VEuPathDB" id="TriTrypDB:Tbg972.6.4440"/>
<dbReference type="AlphaFoldDB" id="C9ZRD6"/>
<dbReference type="GeneID" id="23862110"/>
<gene>
    <name evidence="2" type="ORF">TbgDal_VI4440</name>
</gene>
<evidence type="ECO:0000256" key="1">
    <source>
        <dbReference type="SAM" id="Phobius"/>
    </source>
</evidence>
<dbReference type="OrthoDB" id="271947at2759"/>